<comment type="function">
    <text evidence="8">Involved in the regulation of the intracellular balance of NAD and NADP, and is a key enzyme in the biosynthesis of NADP. Catalyzes specifically the phosphorylation on 2'-hydroxyl of the adenosine moiety of NAD to yield NADP.</text>
</comment>
<dbReference type="EC" id="2.7.1.23" evidence="8"/>
<evidence type="ECO:0000256" key="3">
    <source>
        <dbReference type="ARBA" id="ARBA00022741"/>
    </source>
</evidence>
<keyword evidence="3 8" id="KW-0547">Nucleotide-binding</keyword>
<dbReference type="PANTHER" id="PTHR20275:SF43">
    <property type="entry name" value="BIFUNCTIONAL NADP PHOSPHATASE_NAD KINASE"/>
    <property type="match status" value="1"/>
</dbReference>
<name>A0ABD6DNI7_9EURY</name>
<dbReference type="GO" id="GO:0006741">
    <property type="term" value="P:NADP+ biosynthetic process"/>
    <property type="evidence" value="ECO:0007669"/>
    <property type="project" value="UniProtKB-UniRule"/>
</dbReference>
<dbReference type="AlphaFoldDB" id="A0ABD6DNI7"/>
<evidence type="ECO:0000256" key="1">
    <source>
        <dbReference type="ARBA" id="ARBA00022490"/>
    </source>
</evidence>
<dbReference type="Pfam" id="PF20143">
    <property type="entry name" value="NAD_kinase_C"/>
    <property type="match status" value="1"/>
</dbReference>
<dbReference type="GO" id="GO:0046872">
    <property type="term" value="F:metal ion binding"/>
    <property type="evidence" value="ECO:0007669"/>
    <property type="project" value="UniProtKB-UniRule"/>
</dbReference>
<evidence type="ECO:0000256" key="8">
    <source>
        <dbReference type="HAMAP-Rule" id="MF_00361"/>
    </source>
</evidence>
<evidence type="ECO:0000313" key="9">
    <source>
        <dbReference type="EMBL" id="MFD1647320.1"/>
    </source>
</evidence>
<reference evidence="9 10" key="1">
    <citation type="journal article" date="2019" name="Int. J. Syst. Evol. Microbiol.">
        <title>The Global Catalogue of Microorganisms (GCM) 10K type strain sequencing project: providing services to taxonomists for standard genome sequencing and annotation.</title>
        <authorList>
            <consortium name="The Broad Institute Genomics Platform"/>
            <consortium name="The Broad Institute Genome Sequencing Center for Infectious Disease"/>
            <person name="Wu L."/>
            <person name="Ma J."/>
        </authorList>
    </citation>
    <scope>NUCLEOTIDE SEQUENCE [LARGE SCALE GENOMIC DNA]</scope>
    <source>
        <strain evidence="9 10">CGMCC 1.10390</strain>
    </source>
</reference>
<keyword evidence="10" id="KW-1185">Reference proteome</keyword>
<sequence>MKVGLVAQKENARAARLAERLRGMLREQDATVVVDTATAAALDVPGVEPAAMDDADLAVSIGGDGTFLFTARGVGTVPIVGVNLGEVGFLNAVSPGDAVDVVREEVERFESTGRVRTREMSRLRARGDGWDLDPAVNEIVVQGAQRGHGNGGEFEVRVDGELYSGSAADGVLVATPAGSTAYNMSEGGPLVRPEVDAVVVTEMCADDPMPSLVSAADSTVTVRIDDAEMGYVISDGRAQQELEPPTTVTVERASEPVRLAGPPSEFFKALNKLD</sequence>
<comment type="similarity">
    <text evidence="8">Belongs to the NAD kinase family.</text>
</comment>
<feature type="binding site" evidence="8">
    <location>
        <begin position="64"/>
        <end position="65"/>
    </location>
    <ligand>
        <name>NAD(+)</name>
        <dbReference type="ChEBI" id="CHEBI:57540"/>
    </ligand>
</feature>
<dbReference type="PANTHER" id="PTHR20275">
    <property type="entry name" value="NAD KINASE"/>
    <property type="match status" value="1"/>
</dbReference>
<keyword evidence="2 8" id="KW-0808">Transferase</keyword>
<comment type="catalytic activity">
    <reaction evidence="8">
        <text>NAD(+) + ATP = ADP + NADP(+) + H(+)</text>
        <dbReference type="Rhea" id="RHEA:18629"/>
        <dbReference type="ChEBI" id="CHEBI:15378"/>
        <dbReference type="ChEBI" id="CHEBI:30616"/>
        <dbReference type="ChEBI" id="CHEBI:57540"/>
        <dbReference type="ChEBI" id="CHEBI:58349"/>
        <dbReference type="ChEBI" id="CHEBI:456216"/>
        <dbReference type="EC" id="2.7.1.23"/>
    </reaction>
</comment>
<evidence type="ECO:0000313" key="10">
    <source>
        <dbReference type="Proteomes" id="UP001597034"/>
    </source>
</evidence>
<dbReference type="GO" id="GO:0003951">
    <property type="term" value="F:NAD+ kinase activity"/>
    <property type="evidence" value="ECO:0007669"/>
    <property type="project" value="UniProtKB-UniRule"/>
</dbReference>
<evidence type="ECO:0000256" key="2">
    <source>
        <dbReference type="ARBA" id="ARBA00022679"/>
    </source>
</evidence>
<dbReference type="SUPFAM" id="SSF111331">
    <property type="entry name" value="NAD kinase/diacylglycerol kinase-like"/>
    <property type="match status" value="1"/>
</dbReference>
<evidence type="ECO:0000256" key="4">
    <source>
        <dbReference type="ARBA" id="ARBA00022777"/>
    </source>
</evidence>
<feature type="binding site" evidence="8">
    <location>
        <begin position="180"/>
        <end position="185"/>
    </location>
    <ligand>
        <name>NAD(+)</name>
        <dbReference type="ChEBI" id="CHEBI:57540"/>
    </ligand>
</feature>
<dbReference type="Gene3D" id="3.40.50.10330">
    <property type="entry name" value="Probable inorganic polyphosphate/atp-NAD kinase, domain 1"/>
    <property type="match status" value="1"/>
</dbReference>
<keyword evidence="4 8" id="KW-0418">Kinase</keyword>
<keyword evidence="7 8" id="KW-0520">NAD</keyword>
<dbReference type="RefSeq" id="WP_256400621.1">
    <property type="nucleotide sequence ID" value="NZ_JANHJR010000003.1"/>
</dbReference>
<evidence type="ECO:0000256" key="7">
    <source>
        <dbReference type="ARBA" id="ARBA00023027"/>
    </source>
</evidence>
<dbReference type="InterPro" id="IPR017438">
    <property type="entry name" value="ATP-NAD_kinase_N"/>
</dbReference>
<feature type="binding site" evidence="8">
    <location>
        <position position="177"/>
    </location>
    <ligand>
        <name>NAD(+)</name>
        <dbReference type="ChEBI" id="CHEBI:57540"/>
    </ligand>
</feature>
<comment type="caution">
    <text evidence="8">Lacks conserved residue(s) required for the propagation of feature annotation.</text>
</comment>
<feature type="binding site" evidence="8">
    <location>
        <position position="169"/>
    </location>
    <ligand>
        <name>NAD(+)</name>
        <dbReference type="ChEBI" id="CHEBI:57540"/>
    </ligand>
</feature>
<dbReference type="GO" id="GO:0005737">
    <property type="term" value="C:cytoplasm"/>
    <property type="evidence" value="ECO:0007669"/>
    <property type="project" value="UniProtKB-SubCell"/>
</dbReference>
<feature type="binding site" evidence="8">
    <location>
        <begin position="137"/>
        <end position="138"/>
    </location>
    <ligand>
        <name>NAD(+)</name>
        <dbReference type="ChEBI" id="CHEBI:57540"/>
    </ligand>
</feature>
<evidence type="ECO:0000256" key="5">
    <source>
        <dbReference type="ARBA" id="ARBA00022840"/>
    </source>
</evidence>
<evidence type="ECO:0000256" key="6">
    <source>
        <dbReference type="ARBA" id="ARBA00022857"/>
    </source>
</evidence>
<comment type="cofactor">
    <cofactor evidence="8">
        <name>a divalent metal cation</name>
        <dbReference type="ChEBI" id="CHEBI:60240"/>
    </cofactor>
</comment>
<dbReference type="GO" id="GO:0005524">
    <property type="term" value="F:ATP binding"/>
    <property type="evidence" value="ECO:0007669"/>
    <property type="project" value="UniProtKB-KW"/>
</dbReference>
<keyword evidence="1 8" id="KW-0963">Cytoplasm</keyword>
<keyword evidence="6 8" id="KW-0521">NADP</keyword>
<dbReference type="InterPro" id="IPR017437">
    <property type="entry name" value="ATP-NAD_kinase_PpnK-typ_C"/>
</dbReference>
<dbReference type="Gene3D" id="2.60.200.30">
    <property type="entry name" value="Probable inorganic polyphosphate/atp-NAD kinase, domain 2"/>
    <property type="match status" value="1"/>
</dbReference>
<protein>
    <recommendedName>
        <fullName evidence="8">NAD kinase</fullName>
        <ecNumber evidence="8">2.7.1.23</ecNumber>
    </recommendedName>
    <alternativeName>
        <fullName evidence="8">ATP-dependent NAD kinase</fullName>
    </alternativeName>
</protein>
<comment type="caution">
    <text evidence="9">The sequence shown here is derived from an EMBL/GenBank/DDBJ whole genome shotgun (WGS) entry which is preliminary data.</text>
</comment>
<gene>
    <name evidence="8" type="primary">nadK</name>
    <name evidence="9" type="ORF">ACFSBL_16655</name>
</gene>
<accession>A0ABD6DNI7</accession>
<proteinExistence type="inferred from homology"/>
<comment type="subcellular location">
    <subcellularLocation>
        <location evidence="8">Cytoplasm</location>
    </subcellularLocation>
</comment>
<dbReference type="InterPro" id="IPR016064">
    <property type="entry name" value="NAD/diacylglycerol_kinase_sf"/>
</dbReference>
<organism evidence="9 10">
    <name type="scientific">Haloarchaeobius litoreus</name>
    <dbReference type="NCBI Taxonomy" id="755306"/>
    <lineage>
        <taxon>Archaea</taxon>
        <taxon>Methanobacteriati</taxon>
        <taxon>Methanobacteriota</taxon>
        <taxon>Stenosarchaea group</taxon>
        <taxon>Halobacteria</taxon>
        <taxon>Halobacteriales</taxon>
        <taxon>Halorubellaceae</taxon>
        <taxon>Haloarchaeobius</taxon>
    </lineage>
</organism>
<dbReference type="InterPro" id="IPR002504">
    <property type="entry name" value="NADK"/>
</dbReference>
<feature type="active site" description="Proton acceptor" evidence="8">
    <location>
        <position position="64"/>
    </location>
</feature>
<dbReference type="Proteomes" id="UP001597034">
    <property type="component" value="Unassembled WGS sequence"/>
</dbReference>
<dbReference type="HAMAP" id="MF_00361">
    <property type="entry name" value="NAD_kinase"/>
    <property type="match status" value="1"/>
</dbReference>
<dbReference type="EMBL" id="JBHUDO010000003">
    <property type="protein sequence ID" value="MFD1647320.1"/>
    <property type="molecule type" value="Genomic_DNA"/>
</dbReference>
<dbReference type="Pfam" id="PF01513">
    <property type="entry name" value="NAD_kinase"/>
    <property type="match status" value="1"/>
</dbReference>
<keyword evidence="5 8" id="KW-0067">ATP-binding</keyword>